<evidence type="ECO:0000313" key="3">
    <source>
        <dbReference type="Proteomes" id="UP000465622"/>
    </source>
</evidence>
<dbReference type="Proteomes" id="UP000465622">
    <property type="component" value="Chromosome"/>
</dbReference>
<evidence type="ECO:0000259" key="1">
    <source>
        <dbReference type="Pfam" id="PF16170"/>
    </source>
</evidence>
<accession>A0ABM7HMA6</accession>
<keyword evidence="3" id="KW-1185">Reference proteome</keyword>
<dbReference type="Pfam" id="PF16170">
    <property type="entry name" value="DUF4873"/>
    <property type="match status" value="1"/>
</dbReference>
<dbReference type="InterPro" id="IPR036188">
    <property type="entry name" value="FAD/NAD-bd_sf"/>
</dbReference>
<gene>
    <name evidence="2" type="ORF">MMAGJ_09220</name>
</gene>
<dbReference type="Gene3D" id="3.50.50.60">
    <property type="entry name" value="FAD/NAD(P)-binding domain"/>
    <property type="match status" value="1"/>
</dbReference>
<sequence>MASYRVPAAVNPIDIAVIDVDAALLGPLGTVTVLRDVTAQTFDESTHTWALQTAAGPRHARIVISRGAADSPLRPYRGVAVHGRPNWFFISDSRQAAYVRDCLTAMDRDRATRIEVRHSTQRLFHDRPAPWPTSWRRRRELRRRIPEDFDLDSAAGVSDEVYDGPATLHMAGADRAVHVRLTGHLDPIDGRYHWQGTILDVHDAVSGSVTLTVGDRTADARITERTAQGTFSIAGVGAPPFVLDDVEVIVPG</sequence>
<proteinExistence type="predicted"/>
<name>A0ABM7HMA6_MYCME</name>
<evidence type="ECO:0000313" key="2">
    <source>
        <dbReference type="EMBL" id="BBX31640.1"/>
    </source>
</evidence>
<dbReference type="InterPro" id="IPR032371">
    <property type="entry name" value="DUF4873"/>
</dbReference>
<protein>
    <recommendedName>
        <fullName evidence="1">DUF4873 domain-containing protein</fullName>
    </recommendedName>
</protein>
<organism evidence="2 3">
    <name type="scientific">Mycolicibacterium mageritense</name>
    <name type="common">Mycobacterium mageritense</name>
    <dbReference type="NCBI Taxonomy" id="53462"/>
    <lineage>
        <taxon>Bacteria</taxon>
        <taxon>Bacillati</taxon>
        <taxon>Actinomycetota</taxon>
        <taxon>Actinomycetes</taxon>
        <taxon>Mycobacteriales</taxon>
        <taxon>Mycobacteriaceae</taxon>
        <taxon>Mycolicibacterium</taxon>
    </lineage>
</organism>
<reference evidence="2 3" key="1">
    <citation type="journal article" date="2019" name="Emerg. Microbes Infect.">
        <title>Comprehensive subspecies identification of 175 nontuberculous mycobacteria species based on 7547 genomic profiles.</title>
        <authorList>
            <person name="Matsumoto Y."/>
            <person name="Kinjo T."/>
            <person name="Motooka D."/>
            <person name="Nabeya D."/>
            <person name="Jung N."/>
            <person name="Uechi K."/>
            <person name="Horii T."/>
            <person name="Iida T."/>
            <person name="Fujita J."/>
            <person name="Nakamura S."/>
        </authorList>
    </citation>
    <scope>NUCLEOTIDE SEQUENCE [LARGE SCALE GENOMIC DNA]</scope>
    <source>
        <strain evidence="2 3">JCM 12375</strain>
    </source>
</reference>
<dbReference type="EMBL" id="AP022567">
    <property type="protein sequence ID" value="BBX31640.1"/>
    <property type="molecule type" value="Genomic_DNA"/>
</dbReference>
<feature type="domain" description="DUF4873" evidence="1">
    <location>
        <begin position="159"/>
        <end position="242"/>
    </location>
</feature>